<evidence type="ECO:0000256" key="7">
    <source>
        <dbReference type="SAM" id="MobiDB-lite"/>
    </source>
</evidence>
<dbReference type="InterPro" id="IPR008409">
    <property type="entry name" value="SPF27"/>
</dbReference>
<feature type="compositionally biased region" description="Low complexity" evidence="7">
    <location>
        <begin position="91"/>
        <end position="100"/>
    </location>
</feature>
<dbReference type="PANTHER" id="PTHR13296:SF0">
    <property type="entry name" value="PRE-MRNA-SPLICING FACTOR SPF27"/>
    <property type="match status" value="1"/>
</dbReference>
<evidence type="ECO:0000256" key="4">
    <source>
        <dbReference type="ARBA" id="ARBA00022728"/>
    </source>
</evidence>
<evidence type="ECO:0000256" key="6">
    <source>
        <dbReference type="ARBA" id="ARBA00023242"/>
    </source>
</evidence>
<evidence type="ECO:0000256" key="2">
    <source>
        <dbReference type="ARBA" id="ARBA00010788"/>
    </source>
</evidence>
<dbReference type="PANTHER" id="PTHR13296">
    <property type="entry name" value="BCAS2 PROTEIN"/>
    <property type="match status" value="1"/>
</dbReference>
<protein>
    <recommendedName>
        <fullName evidence="10">Pre-mRNA-splicing factor SPF27</fullName>
    </recommendedName>
</protein>
<keyword evidence="3" id="KW-0507">mRNA processing</keyword>
<reference evidence="8 9" key="1">
    <citation type="journal article" date="2023" name="Commun. Biol.">
        <title>Genome analysis of Parmales, the sister group of diatoms, reveals the evolutionary specialization of diatoms from phago-mixotrophs to photoautotrophs.</title>
        <authorList>
            <person name="Ban H."/>
            <person name="Sato S."/>
            <person name="Yoshikawa S."/>
            <person name="Yamada K."/>
            <person name="Nakamura Y."/>
            <person name="Ichinomiya M."/>
            <person name="Sato N."/>
            <person name="Blanc-Mathieu R."/>
            <person name="Endo H."/>
            <person name="Kuwata A."/>
            <person name="Ogata H."/>
        </authorList>
    </citation>
    <scope>NUCLEOTIDE SEQUENCE [LARGE SCALE GENOMIC DNA]</scope>
</reference>
<comment type="similarity">
    <text evidence="2">Belongs to the SPF27 family.</text>
</comment>
<name>A0ABQ6MGL4_9STRA</name>
<evidence type="ECO:0000256" key="1">
    <source>
        <dbReference type="ARBA" id="ARBA00004123"/>
    </source>
</evidence>
<comment type="subcellular location">
    <subcellularLocation>
        <location evidence="1">Nucleus</location>
    </subcellularLocation>
</comment>
<evidence type="ECO:0000313" key="8">
    <source>
        <dbReference type="EMBL" id="GMI25730.1"/>
    </source>
</evidence>
<proteinExistence type="inferred from homology"/>
<accession>A0ABQ6MGL4</accession>
<keyword evidence="4" id="KW-0747">Spliceosome</keyword>
<evidence type="ECO:0000313" key="9">
    <source>
        <dbReference type="Proteomes" id="UP001165060"/>
    </source>
</evidence>
<organism evidence="8 9">
    <name type="scientific">Tetraparma gracilis</name>
    <dbReference type="NCBI Taxonomy" id="2962635"/>
    <lineage>
        <taxon>Eukaryota</taxon>
        <taxon>Sar</taxon>
        <taxon>Stramenopiles</taxon>
        <taxon>Ochrophyta</taxon>
        <taxon>Bolidophyceae</taxon>
        <taxon>Parmales</taxon>
        <taxon>Triparmaceae</taxon>
        <taxon>Tetraparma</taxon>
    </lineage>
</organism>
<evidence type="ECO:0008006" key="10">
    <source>
        <dbReference type="Google" id="ProtNLM"/>
    </source>
</evidence>
<sequence>MPVAYPPLDSLPYLDVSHPDYEAYALTLIEEEMLKMDADPSTPTSAAHYLAALSPLPPSASSLAAFKPLVRSSLEQLAEAGGQLPPPPASNPASNPASSSHGAYRPPEFNRRPTGPLARDVHAWRAAARAAKAHVEGEGLRLMNLELLASFGQAKHAAHLARLEARGEEARGRLREERGEVDLVNARRKAAQDGVGAKHGVLVRKWAELVHKNRHLEKVVGELEVEVGSKRAKTGKE</sequence>
<dbReference type="EMBL" id="BRYB01000228">
    <property type="protein sequence ID" value="GMI25730.1"/>
    <property type="molecule type" value="Genomic_DNA"/>
</dbReference>
<feature type="region of interest" description="Disordered" evidence="7">
    <location>
        <begin position="78"/>
        <end position="116"/>
    </location>
</feature>
<keyword evidence="6" id="KW-0539">Nucleus</keyword>
<evidence type="ECO:0000256" key="3">
    <source>
        <dbReference type="ARBA" id="ARBA00022664"/>
    </source>
</evidence>
<dbReference type="Pfam" id="PF05700">
    <property type="entry name" value="BCAS2"/>
    <property type="match status" value="1"/>
</dbReference>
<comment type="caution">
    <text evidence="8">The sequence shown here is derived from an EMBL/GenBank/DDBJ whole genome shotgun (WGS) entry which is preliminary data.</text>
</comment>
<evidence type="ECO:0000256" key="5">
    <source>
        <dbReference type="ARBA" id="ARBA00023187"/>
    </source>
</evidence>
<keyword evidence="5" id="KW-0508">mRNA splicing</keyword>
<gene>
    <name evidence="8" type="ORF">TeGR_g4523</name>
</gene>
<dbReference type="Proteomes" id="UP001165060">
    <property type="component" value="Unassembled WGS sequence"/>
</dbReference>
<keyword evidence="9" id="KW-1185">Reference proteome</keyword>